<proteinExistence type="predicted"/>
<gene>
    <name evidence="2" type="primary">Nfu_g_1_023188</name>
</gene>
<accession>A0A1A7ZR49</accession>
<reference evidence="2" key="2">
    <citation type="submission" date="2016-06" db="EMBL/GenBank/DDBJ databases">
        <title>The genome of a short-lived fish provides insights into sex chromosome evolution and the genetic control of aging.</title>
        <authorList>
            <person name="Reichwald K."/>
            <person name="Felder M."/>
            <person name="Petzold A."/>
            <person name="Koch P."/>
            <person name="Groth M."/>
            <person name="Platzer M."/>
        </authorList>
    </citation>
    <scope>NUCLEOTIDE SEQUENCE</scope>
    <source>
        <tissue evidence="2">Brain</tissue>
    </source>
</reference>
<organism evidence="2">
    <name type="scientific">Nothobranchius furzeri</name>
    <name type="common">Turquoise killifish</name>
    <dbReference type="NCBI Taxonomy" id="105023"/>
    <lineage>
        <taxon>Eukaryota</taxon>
        <taxon>Metazoa</taxon>
        <taxon>Chordata</taxon>
        <taxon>Craniata</taxon>
        <taxon>Vertebrata</taxon>
        <taxon>Euteleostomi</taxon>
        <taxon>Actinopterygii</taxon>
        <taxon>Neopterygii</taxon>
        <taxon>Teleostei</taxon>
        <taxon>Neoteleostei</taxon>
        <taxon>Acanthomorphata</taxon>
        <taxon>Ovalentaria</taxon>
        <taxon>Atherinomorphae</taxon>
        <taxon>Cyprinodontiformes</taxon>
        <taxon>Nothobranchiidae</taxon>
        <taxon>Nothobranchius</taxon>
    </lineage>
</organism>
<feature type="non-terminal residue" evidence="2">
    <location>
        <position position="1"/>
    </location>
</feature>
<protein>
    <submittedName>
        <fullName evidence="2">Uncharacterized protein</fullName>
    </submittedName>
</protein>
<name>A0A1A7ZR49_NOTFU</name>
<feature type="non-terminal residue" evidence="2">
    <location>
        <position position="109"/>
    </location>
</feature>
<evidence type="ECO:0000256" key="1">
    <source>
        <dbReference type="SAM" id="MobiDB-lite"/>
    </source>
</evidence>
<reference evidence="2" key="1">
    <citation type="submission" date="2016-05" db="EMBL/GenBank/DDBJ databases">
        <authorList>
            <person name="Lavstsen T."/>
            <person name="Jespersen J.S."/>
        </authorList>
    </citation>
    <scope>NUCLEOTIDE SEQUENCE</scope>
    <source>
        <tissue evidence="2">Brain</tissue>
    </source>
</reference>
<feature type="compositionally biased region" description="Basic and acidic residues" evidence="1">
    <location>
        <begin position="72"/>
        <end position="85"/>
    </location>
</feature>
<evidence type="ECO:0000313" key="2">
    <source>
        <dbReference type="EMBL" id="SBP44460.1"/>
    </source>
</evidence>
<feature type="region of interest" description="Disordered" evidence="1">
    <location>
        <begin position="42"/>
        <end position="85"/>
    </location>
</feature>
<dbReference type="AlphaFoldDB" id="A0A1A7ZR49"/>
<feature type="compositionally biased region" description="Basic and acidic residues" evidence="1">
    <location>
        <begin position="42"/>
        <end position="51"/>
    </location>
</feature>
<dbReference type="EMBL" id="HADY01005975">
    <property type="protein sequence ID" value="SBP44460.1"/>
    <property type="molecule type" value="Transcribed_RNA"/>
</dbReference>
<sequence>LRLEALSAQVQKLSDKTDQIHLNKNDVSLLLQRFRQDQEGLARSVERERRKVSQTLDQLSRYHHPYQADTPDGGRRPHEGLNEKCKVPKDPAFLQCAEKVEFLRTRWQS</sequence>